<dbReference type="EMBL" id="CP000463">
    <property type="protein sequence ID" value="ABJ06142.1"/>
    <property type="molecule type" value="Genomic_DNA"/>
</dbReference>
<feature type="transmembrane region" description="Helical" evidence="6">
    <location>
        <begin position="414"/>
        <end position="433"/>
    </location>
</feature>
<feature type="transmembrane region" description="Helical" evidence="6">
    <location>
        <begin position="347"/>
        <end position="367"/>
    </location>
</feature>
<proteinExistence type="predicted"/>
<dbReference type="PROSITE" id="PS50850">
    <property type="entry name" value="MFS"/>
    <property type="match status" value="1"/>
</dbReference>
<dbReference type="AlphaFoldDB" id="Q07PJ2"/>
<dbReference type="InterPro" id="IPR020846">
    <property type="entry name" value="MFS_dom"/>
</dbReference>
<dbReference type="PANTHER" id="PTHR43791">
    <property type="entry name" value="PERMEASE-RELATED"/>
    <property type="match status" value="1"/>
</dbReference>
<comment type="subcellular location">
    <subcellularLocation>
        <location evidence="1">Membrane</location>
        <topology evidence="1">Multi-pass membrane protein</topology>
    </subcellularLocation>
</comment>
<dbReference type="GO" id="GO:0022857">
    <property type="term" value="F:transmembrane transporter activity"/>
    <property type="evidence" value="ECO:0007669"/>
    <property type="project" value="InterPro"/>
</dbReference>
<feature type="transmembrane region" description="Helical" evidence="6">
    <location>
        <begin position="256"/>
        <end position="277"/>
    </location>
</feature>
<feature type="domain" description="Major facilitator superfamily (MFS) profile" evidence="7">
    <location>
        <begin position="30"/>
        <end position="435"/>
    </location>
</feature>
<feature type="transmembrane region" description="Helical" evidence="6">
    <location>
        <begin position="122"/>
        <end position="142"/>
    </location>
</feature>
<evidence type="ECO:0000256" key="3">
    <source>
        <dbReference type="ARBA" id="ARBA00022692"/>
    </source>
</evidence>
<feature type="transmembrane region" description="Helical" evidence="6">
    <location>
        <begin position="374"/>
        <end position="394"/>
    </location>
</feature>
<dbReference type="Gene3D" id="1.20.1250.20">
    <property type="entry name" value="MFS general substrate transporter like domains"/>
    <property type="match status" value="2"/>
</dbReference>
<evidence type="ECO:0000313" key="8">
    <source>
        <dbReference type="EMBL" id="ABJ06142.1"/>
    </source>
</evidence>
<dbReference type="eggNOG" id="COG2271">
    <property type="taxonomic scope" value="Bacteria"/>
</dbReference>
<organism evidence="8">
    <name type="scientific">Rhodopseudomonas palustris (strain BisA53)</name>
    <dbReference type="NCBI Taxonomy" id="316055"/>
    <lineage>
        <taxon>Bacteria</taxon>
        <taxon>Pseudomonadati</taxon>
        <taxon>Pseudomonadota</taxon>
        <taxon>Alphaproteobacteria</taxon>
        <taxon>Hyphomicrobiales</taxon>
        <taxon>Nitrobacteraceae</taxon>
        <taxon>Rhodopseudomonas</taxon>
    </lineage>
</organism>
<evidence type="ECO:0000256" key="4">
    <source>
        <dbReference type="ARBA" id="ARBA00022989"/>
    </source>
</evidence>
<dbReference type="InterPro" id="IPR036259">
    <property type="entry name" value="MFS_trans_sf"/>
</dbReference>
<dbReference type="HOGENOM" id="CLU_001265_0_0_5"/>
<keyword evidence="2" id="KW-0813">Transport</keyword>
<keyword evidence="5 6" id="KW-0472">Membrane</keyword>
<protein>
    <submittedName>
        <fullName evidence="8">Major facilitator superfamily MFS_1</fullName>
    </submittedName>
</protein>
<gene>
    <name evidence="8" type="ordered locus">RPE_2200</name>
</gene>
<dbReference type="KEGG" id="rpe:RPE_2200"/>
<name>Q07PJ2_RHOP5</name>
<dbReference type="InterPro" id="IPR011701">
    <property type="entry name" value="MFS"/>
</dbReference>
<keyword evidence="3 6" id="KW-0812">Transmembrane</keyword>
<feature type="transmembrane region" description="Helical" evidence="6">
    <location>
        <begin position="321"/>
        <end position="341"/>
    </location>
</feature>
<dbReference type="PANTHER" id="PTHR43791:SF36">
    <property type="entry name" value="TRANSPORTER, PUTATIVE (AFU_ORTHOLOGUE AFUA_6G08340)-RELATED"/>
    <property type="match status" value="1"/>
</dbReference>
<keyword evidence="4 6" id="KW-1133">Transmembrane helix</keyword>
<evidence type="ECO:0000256" key="6">
    <source>
        <dbReference type="SAM" id="Phobius"/>
    </source>
</evidence>
<sequence length="446" mass="48350">MDELAVRRAARPGAAAELEARTMRKVTLRLVPFLMLCYFIAYLDRVNIGFAGATMRADLDLSATAFGGAAGIFFLAYFFFEVPSNLALNTFGARRWIARIMLSWGIISGAQAFVVGEWSFNFVRALLGVAEAGFFPGIIFYLTLWFPTAYRARIVGWFMFAIPISTVIGAPLSGLILGMEGIAGLHGWQWMFLIEALPAVLMSGVVLYYLTDRPREARWLAADEREWLQQRLDRERAQRESILDLSWLKAMLDYRVIALGLVYMGCNIPQYGLSFFLPQIVKAFGVSDISAGFITAVPYLVGAIGMILWGAHSDKTGERTWHAVIAFGFMIVGLGGAAFVADPTLKMLLLCVAGFGFFAVLPVFWTLPTAFLSGAGAAAGIAAVNSIGNLGGYFGPQAFGLLRDQTGSDVVGLMFLAGSAAIGMLIVIVLAYNSAISRNLATRAAA</sequence>
<evidence type="ECO:0000256" key="2">
    <source>
        <dbReference type="ARBA" id="ARBA00022448"/>
    </source>
</evidence>
<evidence type="ECO:0000259" key="7">
    <source>
        <dbReference type="PROSITE" id="PS50850"/>
    </source>
</evidence>
<dbReference type="SUPFAM" id="SSF103473">
    <property type="entry name" value="MFS general substrate transporter"/>
    <property type="match status" value="1"/>
</dbReference>
<dbReference type="GO" id="GO:0016020">
    <property type="term" value="C:membrane"/>
    <property type="evidence" value="ECO:0007669"/>
    <property type="project" value="UniProtKB-SubCell"/>
</dbReference>
<dbReference type="Pfam" id="PF07690">
    <property type="entry name" value="MFS_1"/>
    <property type="match status" value="1"/>
</dbReference>
<reference evidence="8" key="1">
    <citation type="submission" date="2006-09" db="EMBL/GenBank/DDBJ databases">
        <title>Complete sequence of Rhodopseudomonas palustris BisA53.</title>
        <authorList>
            <consortium name="US DOE Joint Genome Institute"/>
            <person name="Copeland A."/>
            <person name="Lucas S."/>
            <person name="Lapidus A."/>
            <person name="Barry K."/>
            <person name="Detter J.C."/>
            <person name="Glavina del Rio T."/>
            <person name="Hammon N."/>
            <person name="Israni S."/>
            <person name="Dalin E."/>
            <person name="Tice H."/>
            <person name="Pitluck S."/>
            <person name="Chain P."/>
            <person name="Malfatti S."/>
            <person name="Shin M."/>
            <person name="Vergez L."/>
            <person name="Schmutz J."/>
            <person name="Larimer F."/>
            <person name="Land M."/>
            <person name="Hauser L."/>
            <person name="Pelletier D.A."/>
            <person name="Kyrpides N."/>
            <person name="Kim E."/>
            <person name="Harwood C.S."/>
            <person name="Oda Y."/>
            <person name="Richardson P."/>
        </authorList>
    </citation>
    <scope>NUCLEOTIDE SEQUENCE [LARGE SCALE GENOMIC DNA]</scope>
    <source>
        <strain evidence="8">BisA53</strain>
    </source>
</reference>
<feature type="transmembrane region" description="Helical" evidence="6">
    <location>
        <begin position="63"/>
        <end position="84"/>
    </location>
</feature>
<feature type="transmembrane region" description="Helical" evidence="6">
    <location>
        <begin position="289"/>
        <end position="309"/>
    </location>
</feature>
<dbReference type="CDD" id="cd17319">
    <property type="entry name" value="MFS_ExuT_GudP_like"/>
    <property type="match status" value="1"/>
</dbReference>
<feature type="transmembrane region" description="Helical" evidence="6">
    <location>
        <begin position="188"/>
        <end position="210"/>
    </location>
</feature>
<evidence type="ECO:0000256" key="1">
    <source>
        <dbReference type="ARBA" id="ARBA00004141"/>
    </source>
</evidence>
<feature type="transmembrane region" description="Helical" evidence="6">
    <location>
        <begin position="154"/>
        <end position="176"/>
    </location>
</feature>
<dbReference type="STRING" id="316055.RPE_2200"/>
<feature type="transmembrane region" description="Helical" evidence="6">
    <location>
        <begin position="26"/>
        <end position="43"/>
    </location>
</feature>
<feature type="transmembrane region" description="Helical" evidence="6">
    <location>
        <begin position="96"/>
        <end position="116"/>
    </location>
</feature>
<accession>Q07PJ2</accession>
<evidence type="ECO:0000256" key="5">
    <source>
        <dbReference type="ARBA" id="ARBA00023136"/>
    </source>
</evidence>
<dbReference type="FunFam" id="1.20.1250.20:FF:000018">
    <property type="entry name" value="MFS transporter permease"/>
    <property type="match status" value="1"/>
</dbReference>